<dbReference type="Proteomes" id="UP000294662">
    <property type="component" value="Unassembled WGS sequence"/>
</dbReference>
<keyword evidence="2" id="KW-0963">Cytoplasm</keyword>
<dbReference type="InterPro" id="IPR029045">
    <property type="entry name" value="ClpP/crotonase-like_dom_sf"/>
</dbReference>
<evidence type="ECO:0000256" key="5">
    <source>
        <dbReference type="ARBA" id="ARBA00022825"/>
    </source>
</evidence>
<dbReference type="EMBL" id="SMFP01000022">
    <property type="protein sequence ID" value="TDE34134.1"/>
    <property type="molecule type" value="Genomic_DNA"/>
</dbReference>
<dbReference type="GO" id="GO:0004252">
    <property type="term" value="F:serine-type endopeptidase activity"/>
    <property type="evidence" value="ECO:0007669"/>
    <property type="project" value="InterPro"/>
</dbReference>
<accession>A0A4R5EID4</accession>
<dbReference type="GO" id="GO:0009368">
    <property type="term" value="C:endopeptidase Clp complex"/>
    <property type="evidence" value="ECO:0007669"/>
    <property type="project" value="TreeGrafter"/>
</dbReference>
<dbReference type="OrthoDB" id="9806592at2"/>
<dbReference type="NCBIfam" id="NF045542">
    <property type="entry name" value="Clp_rel_HeadMat"/>
    <property type="match status" value="1"/>
</dbReference>
<dbReference type="GO" id="GO:0051117">
    <property type="term" value="F:ATPase binding"/>
    <property type="evidence" value="ECO:0007669"/>
    <property type="project" value="TreeGrafter"/>
</dbReference>
<reference evidence="8 9" key="1">
    <citation type="submission" date="2019-03" db="EMBL/GenBank/DDBJ databases">
        <authorList>
            <person name="Zhang S."/>
        </authorList>
    </citation>
    <scope>NUCLEOTIDE SEQUENCE [LARGE SCALE GENOMIC DNA]</scope>
    <source>
        <strain evidence="8 9">S4J41</strain>
    </source>
</reference>
<dbReference type="PRINTS" id="PR00127">
    <property type="entry name" value="CLPPROTEASEP"/>
</dbReference>
<dbReference type="Pfam" id="PF00574">
    <property type="entry name" value="CLP_protease"/>
    <property type="match status" value="1"/>
</dbReference>
<dbReference type="SUPFAM" id="SSF52096">
    <property type="entry name" value="ClpP/crotonase"/>
    <property type="match status" value="1"/>
</dbReference>
<keyword evidence="5" id="KW-0720">Serine protease</keyword>
<feature type="region of interest" description="Disordered" evidence="7">
    <location>
        <begin position="211"/>
        <end position="253"/>
    </location>
</feature>
<evidence type="ECO:0000256" key="1">
    <source>
        <dbReference type="ARBA" id="ARBA00007039"/>
    </source>
</evidence>
<dbReference type="RefSeq" id="WP_132831414.1">
    <property type="nucleotide sequence ID" value="NZ_SMFP01000022.1"/>
</dbReference>
<organism evidence="8 9">
    <name type="scientific">Antarcticimicrobium sediminis</name>
    <dbReference type="NCBI Taxonomy" id="2546227"/>
    <lineage>
        <taxon>Bacteria</taxon>
        <taxon>Pseudomonadati</taxon>
        <taxon>Pseudomonadota</taxon>
        <taxon>Alphaproteobacteria</taxon>
        <taxon>Rhodobacterales</taxon>
        <taxon>Paracoccaceae</taxon>
        <taxon>Antarcticimicrobium</taxon>
    </lineage>
</organism>
<keyword evidence="9" id="KW-1185">Reference proteome</keyword>
<dbReference type="AlphaFoldDB" id="A0A4R5EID4"/>
<feature type="region of interest" description="Disordered" evidence="7">
    <location>
        <begin position="303"/>
        <end position="341"/>
    </location>
</feature>
<evidence type="ECO:0000256" key="6">
    <source>
        <dbReference type="RuleBase" id="RU003567"/>
    </source>
</evidence>
<evidence type="ECO:0000313" key="9">
    <source>
        <dbReference type="Proteomes" id="UP000294662"/>
    </source>
</evidence>
<evidence type="ECO:0000256" key="3">
    <source>
        <dbReference type="ARBA" id="ARBA00022670"/>
    </source>
</evidence>
<dbReference type="CDD" id="cd07016">
    <property type="entry name" value="S14_ClpP_1"/>
    <property type="match status" value="1"/>
</dbReference>
<dbReference type="PANTHER" id="PTHR10381:SF70">
    <property type="entry name" value="ATP-DEPENDENT CLP PROTEASE PROTEOLYTIC SUBUNIT"/>
    <property type="match status" value="1"/>
</dbReference>
<dbReference type="GO" id="GO:0004176">
    <property type="term" value="F:ATP-dependent peptidase activity"/>
    <property type="evidence" value="ECO:0007669"/>
    <property type="project" value="InterPro"/>
</dbReference>
<evidence type="ECO:0000256" key="4">
    <source>
        <dbReference type="ARBA" id="ARBA00022801"/>
    </source>
</evidence>
<comment type="similarity">
    <text evidence="1 6">Belongs to the peptidase S14 family.</text>
</comment>
<protein>
    <recommendedName>
        <fullName evidence="6">ATP-dependent Clp protease proteolytic subunit</fullName>
    </recommendedName>
</protein>
<dbReference type="PANTHER" id="PTHR10381">
    <property type="entry name" value="ATP-DEPENDENT CLP PROTEASE PROTEOLYTIC SUBUNIT"/>
    <property type="match status" value="1"/>
</dbReference>
<comment type="caution">
    <text evidence="8">The sequence shown here is derived from an EMBL/GenBank/DDBJ whole genome shotgun (WGS) entry which is preliminary data.</text>
</comment>
<keyword evidence="3 8" id="KW-0645">Protease</keyword>
<gene>
    <name evidence="8" type="ORF">E1B25_20305</name>
</gene>
<dbReference type="Gene3D" id="3.90.226.10">
    <property type="entry name" value="2-enoyl-CoA Hydratase, Chain A, domain 1"/>
    <property type="match status" value="1"/>
</dbReference>
<dbReference type="InterPro" id="IPR001907">
    <property type="entry name" value="ClpP"/>
</dbReference>
<proteinExistence type="inferred from homology"/>
<evidence type="ECO:0000313" key="8">
    <source>
        <dbReference type="EMBL" id="TDE34134.1"/>
    </source>
</evidence>
<dbReference type="InterPro" id="IPR023562">
    <property type="entry name" value="ClpP/TepA"/>
</dbReference>
<evidence type="ECO:0000256" key="7">
    <source>
        <dbReference type="SAM" id="MobiDB-lite"/>
    </source>
</evidence>
<dbReference type="GO" id="GO:0006515">
    <property type="term" value="P:protein quality control for misfolded or incompletely synthesized proteins"/>
    <property type="evidence" value="ECO:0007669"/>
    <property type="project" value="TreeGrafter"/>
</dbReference>
<sequence>MPILVDGELVLYGFVGDDFWDEGFTSTQVLDALAEIGADADVTVRINSGGGFSHEGIAIYNALARHKGRVIVEVDAIAASAASIIAMAGDDIVMRRGADMMIHDPSGVTFGTAADHEQAVTRLNHHANSMVGIYAEQSGEDPAAIRSDMKAEIWLNGEEAVARGYATATDDTAATDVAAFPYQIYSHAPKRLTAQAKQEGWRIESFFRPTASAVQPKAHQKETPTMAPKPEAADKTPATPASGPATGNTTAASAADVKARIKAITEDDAAQGREALAKHLAFDTDMPAADAIAALKVAASDAPQAKDDAAPDPAKYQASRSAAADLAQPAPGTSAKPKAAINTGGIYAARRAGKEA</sequence>
<evidence type="ECO:0000256" key="2">
    <source>
        <dbReference type="ARBA" id="ARBA00022490"/>
    </source>
</evidence>
<keyword evidence="4" id="KW-0378">Hydrolase</keyword>
<name>A0A4R5EID4_9RHOB</name>